<dbReference type="PIRSF" id="PIRSF002741">
    <property type="entry name" value="MppA"/>
    <property type="match status" value="1"/>
</dbReference>
<gene>
    <name evidence="2" type="ORF">GCM10009744_52010</name>
</gene>
<dbReference type="SUPFAM" id="SSF53850">
    <property type="entry name" value="Periplasmic binding protein-like II"/>
    <property type="match status" value="1"/>
</dbReference>
<dbReference type="PANTHER" id="PTHR30290">
    <property type="entry name" value="PERIPLASMIC BINDING COMPONENT OF ABC TRANSPORTER"/>
    <property type="match status" value="1"/>
</dbReference>
<reference evidence="3" key="1">
    <citation type="journal article" date="2019" name="Int. J. Syst. Evol. Microbiol.">
        <title>The Global Catalogue of Microorganisms (GCM) 10K type strain sequencing project: providing services to taxonomists for standard genome sequencing and annotation.</title>
        <authorList>
            <consortium name="The Broad Institute Genomics Platform"/>
            <consortium name="The Broad Institute Genome Sequencing Center for Infectious Disease"/>
            <person name="Wu L."/>
            <person name="Ma J."/>
        </authorList>
    </citation>
    <scope>NUCLEOTIDE SEQUENCE [LARGE SCALE GENOMIC DNA]</scope>
    <source>
        <strain evidence="3">JCM 14306</strain>
    </source>
</reference>
<dbReference type="InterPro" id="IPR030678">
    <property type="entry name" value="Peptide/Ni-bd"/>
</dbReference>
<comment type="caution">
    <text evidence="2">The sequence shown here is derived from an EMBL/GenBank/DDBJ whole genome shotgun (WGS) entry which is preliminary data.</text>
</comment>
<feature type="domain" description="Solute-binding protein family 5" evidence="1">
    <location>
        <begin position="87"/>
        <end position="448"/>
    </location>
</feature>
<dbReference type="EMBL" id="BAAANE010000009">
    <property type="protein sequence ID" value="GAA1653495.1"/>
    <property type="molecule type" value="Genomic_DNA"/>
</dbReference>
<evidence type="ECO:0000313" key="3">
    <source>
        <dbReference type="Proteomes" id="UP001501319"/>
    </source>
</evidence>
<dbReference type="Gene3D" id="3.10.105.10">
    <property type="entry name" value="Dipeptide-binding Protein, Domain 3"/>
    <property type="match status" value="1"/>
</dbReference>
<dbReference type="Gene3D" id="3.90.76.10">
    <property type="entry name" value="Dipeptide-binding Protein, Domain 1"/>
    <property type="match status" value="1"/>
</dbReference>
<dbReference type="Pfam" id="PF00496">
    <property type="entry name" value="SBP_bac_5"/>
    <property type="match status" value="1"/>
</dbReference>
<dbReference type="InterPro" id="IPR039424">
    <property type="entry name" value="SBP_5"/>
</dbReference>
<dbReference type="Proteomes" id="UP001501319">
    <property type="component" value="Unassembled WGS sequence"/>
</dbReference>
<protein>
    <submittedName>
        <fullName evidence="2">ABC transporter substrate-binding protein</fullName>
    </submittedName>
</protein>
<dbReference type="Gene3D" id="3.40.190.10">
    <property type="entry name" value="Periplasmic binding protein-like II"/>
    <property type="match status" value="1"/>
</dbReference>
<evidence type="ECO:0000313" key="2">
    <source>
        <dbReference type="EMBL" id="GAA1653495.1"/>
    </source>
</evidence>
<keyword evidence="3" id="KW-1185">Reference proteome</keyword>
<dbReference type="PROSITE" id="PS51257">
    <property type="entry name" value="PROKAR_LIPOPROTEIN"/>
    <property type="match status" value="1"/>
</dbReference>
<proteinExistence type="predicted"/>
<dbReference type="RefSeq" id="WP_344114687.1">
    <property type="nucleotide sequence ID" value="NZ_BAAANE010000009.1"/>
</dbReference>
<name>A0ABP4RKQ6_9ACTN</name>
<evidence type="ECO:0000259" key="1">
    <source>
        <dbReference type="Pfam" id="PF00496"/>
    </source>
</evidence>
<organism evidence="2 3">
    <name type="scientific">Kribbella alba</name>
    <dbReference type="NCBI Taxonomy" id="190197"/>
    <lineage>
        <taxon>Bacteria</taxon>
        <taxon>Bacillati</taxon>
        <taxon>Actinomycetota</taxon>
        <taxon>Actinomycetes</taxon>
        <taxon>Propionibacteriales</taxon>
        <taxon>Kribbellaceae</taxon>
        <taxon>Kribbella</taxon>
    </lineage>
</organism>
<accession>A0ABP4RKQ6</accession>
<dbReference type="InterPro" id="IPR000914">
    <property type="entry name" value="SBP_5_dom"/>
</dbReference>
<sequence length="539" mass="59954">MRTRPSHPPALYVALALLLVVLAGCASSKASGPPPSGGELRIAMSAGNIPFPSTPPNEGYEGYRFVGNNIYDGLTRLNLNQSSTLPTPQPALAESWTTSKDLTTWTFKLRQGVTFHDGTTFNADAVIFQYDRLRTKTFQYYDAKSAASAAATFRYFKSWRKVDDRTVEIKTTKPYAWLLWDLAGILYPSPTAVKTYGNANYNKHATGTGPFRMTKYVDGQEMVLTRNDNYWRVPVKLGRIVLYPQPEPASRLSMLQSGEVDWAEVPSPDSVQQLKKEGYQIELGKYPHGIMPRFNLFRAPFKDNLALRQALNYALDREGTSALLNNVGYPATEYVYDGNPSYTKNTPGYSYDVEKAKKLLAQAGYKPGELTLTMAYPTGGSGNMYPDTMMQKLQADFAAIGVTTLLKPMEWNTIISIGLDGLQAKQWSNIDILWASPASGMMPTGFSTSYFCNRPGGLKNAAGLCDPKIDAALTAASQQADVASQYKYLQQMMDVALRNAYFLFWMHDLNLRVLSPNVHGYVQPQSWWVDFTQITVGKD</sequence>